<sequence length="162" mass="19469">MIAVATTAPPRRRQPSSSSSSSLLSYRRCRHHYHHHHHRRRHHHDDRRRRRRHHHDDHRRRRRRCRRCRRCGKVRWNVLTRDVLHNGRERNKGIAKKRTPVHPLAHNGEPSAVYHTLDDYVAFVVVLVRTYVTHKGVYIVRVCFSVAVVARERGTVCNFERT</sequence>
<accession>A0A0N0BK26</accession>
<evidence type="ECO:0000313" key="2">
    <source>
        <dbReference type="EMBL" id="KOX79872.1"/>
    </source>
</evidence>
<dbReference type="Proteomes" id="UP000053105">
    <property type="component" value="Unassembled WGS sequence"/>
</dbReference>
<dbReference type="AlphaFoldDB" id="A0A0N0BK26"/>
<feature type="compositionally biased region" description="Low complexity" evidence="1">
    <location>
        <begin position="16"/>
        <end position="25"/>
    </location>
</feature>
<feature type="region of interest" description="Disordered" evidence="1">
    <location>
        <begin position="1"/>
        <end position="64"/>
    </location>
</feature>
<protein>
    <submittedName>
        <fullName evidence="2">Uncharacterized protein</fullName>
    </submittedName>
</protein>
<proteinExistence type="predicted"/>
<reference evidence="2 3" key="1">
    <citation type="submission" date="2015-07" db="EMBL/GenBank/DDBJ databases">
        <title>The genome of Melipona quadrifasciata.</title>
        <authorList>
            <person name="Pan H."/>
            <person name="Kapheim K."/>
        </authorList>
    </citation>
    <scope>NUCLEOTIDE SEQUENCE [LARGE SCALE GENOMIC DNA]</scope>
    <source>
        <strain evidence="2">0111107301</strain>
        <tissue evidence="2">Whole body</tissue>
    </source>
</reference>
<name>A0A0N0BK26_9HYME</name>
<evidence type="ECO:0000256" key="1">
    <source>
        <dbReference type="SAM" id="MobiDB-lite"/>
    </source>
</evidence>
<feature type="compositionally biased region" description="Basic residues" evidence="1">
    <location>
        <begin position="27"/>
        <end position="64"/>
    </location>
</feature>
<evidence type="ECO:0000313" key="3">
    <source>
        <dbReference type="Proteomes" id="UP000053105"/>
    </source>
</evidence>
<dbReference type="EMBL" id="KQ435710">
    <property type="protein sequence ID" value="KOX79872.1"/>
    <property type="molecule type" value="Genomic_DNA"/>
</dbReference>
<keyword evidence="3" id="KW-1185">Reference proteome</keyword>
<organism evidence="2 3">
    <name type="scientific">Melipona quadrifasciata</name>
    <dbReference type="NCBI Taxonomy" id="166423"/>
    <lineage>
        <taxon>Eukaryota</taxon>
        <taxon>Metazoa</taxon>
        <taxon>Ecdysozoa</taxon>
        <taxon>Arthropoda</taxon>
        <taxon>Hexapoda</taxon>
        <taxon>Insecta</taxon>
        <taxon>Pterygota</taxon>
        <taxon>Neoptera</taxon>
        <taxon>Endopterygota</taxon>
        <taxon>Hymenoptera</taxon>
        <taxon>Apocrita</taxon>
        <taxon>Aculeata</taxon>
        <taxon>Apoidea</taxon>
        <taxon>Anthophila</taxon>
        <taxon>Apidae</taxon>
        <taxon>Melipona</taxon>
    </lineage>
</organism>
<gene>
    <name evidence="2" type="ORF">WN51_11483</name>
</gene>